<organism evidence="3 4">
    <name type="scientific">Termititenax aidoneus</name>
    <dbReference type="NCBI Taxonomy" id="2218524"/>
    <lineage>
        <taxon>Bacteria</taxon>
        <taxon>Bacillati</taxon>
        <taxon>Candidatus Margulisiibacteriota</taxon>
        <taxon>Candidatus Termititenacia</taxon>
        <taxon>Candidatus Termititenacales</taxon>
        <taxon>Candidatus Termititenacaceae</taxon>
        <taxon>Candidatus Termititenax</taxon>
    </lineage>
</organism>
<comment type="similarity">
    <text evidence="1">Belongs to the UPF0213 family.</text>
</comment>
<feature type="domain" description="GIY-YIG" evidence="2">
    <location>
        <begin position="1"/>
        <end position="75"/>
    </location>
</feature>
<comment type="caution">
    <text evidence="3">The sequence shown here is derived from an EMBL/GenBank/DDBJ whole genome shotgun (WGS) entry which is preliminary data.</text>
</comment>
<evidence type="ECO:0000259" key="2">
    <source>
        <dbReference type="PROSITE" id="PS50164"/>
    </source>
</evidence>
<evidence type="ECO:0000313" key="4">
    <source>
        <dbReference type="Proteomes" id="UP000269352"/>
    </source>
</evidence>
<dbReference type="PANTHER" id="PTHR34477">
    <property type="entry name" value="UPF0213 PROTEIN YHBQ"/>
    <property type="match status" value="1"/>
</dbReference>
<dbReference type="PROSITE" id="PS50164">
    <property type="entry name" value="GIY_YIG"/>
    <property type="match status" value="1"/>
</dbReference>
<reference evidence="3 4" key="1">
    <citation type="journal article" date="2019" name="ISME J.">
        <title>Genome analyses of uncultured TG2/ZB3 bacteria in 'Margulisbacteria' specifically attached to ectosymbiotic spirochetes of protists in the termite gut.</title>
        <authorList>
            <person name="Utami Y.D."/>
            <person name="Kuwahara H."/>
            <person name="Igai K."/>
            <person name="Murakami T."/>
            <person name="Sugaya K."/>
            <person name="Morikawa T."/>
            <person name="Nagura Y."/>
            <person name="Yuki M."/>
            <person name="Deevong P."/>
            <person name="Inoue T."/>
            <person name="Kihara K."/>
            <person name="Lo N."/>
            <person name="Yamada A."/>
            <person name="Ohkuma M."/>
            <person name="Hongoh Y."/>
        </authorList>
    </citation>
    <scope>NUCLEOTIDE SEQUENCE [LARGE SCALE GENOMIC DNA]</scope>
    <source>
        <strain evidence="3">NkOx7-01</strain>
    </source>
</reference>
<proteinExistence type="inferred from homology"/>
<dbReference type="InterPro" id="IPR035901">
    <property type="entry name" value="GIY-YIG_endonuc_sf"/>
</dbReference>
<gene>
    <name evidence="3" type="ORF">NO1_1463</name>
</gene>
<dbReference type="InterPro" id="IPR050190">
    <property type="entry name" value="UPF0213_domain"/>
</dbReference>
<evidence type="ECO:0000256" key="1">
    <source>
        <dbReference type="ARBA" id="ARBA00007435"/>
    </source>
</evidence>
<dbReference type="SUPFAM" id="SSF82771">
    <property type="entry name" value="GIY-YIG endonuclease"/>
    <property type="match status" value="1"/>
</dbReference>
<dbReference type="PANTHER" id="PTHR34477:SF1">
    <property type="entry name" value="UPF0213 PROTEIN YHBQ"/>
    <property type="match status" value="1"/>
</dbReference>
<protein>
    <submittedName>
        <fullName evidence="3">Protein UPF0213</fullName>
    </submittedName>
</protein>
<name>A0A388TBT5_TERA1</name>
<dbReference type="Proteomes" id="UP000269352">
    <property type="component" value="Unassembled WGS sequence"/>
</dbReference>
<sequence>MYSVYILQCADGAYYTGIALDTAARLAVHNSGKGAKYTRARLPVRLVYQENGYTKSAALKREKEIKNLPRAAKIKLLK</sequence>
<dbReference type="CDD" id="cd10456">
    <property type="entry name" value="GIY-YIG_UPF0213"/>
    <property type="match status" value="1"/>
</dbReference>
<dbReference type="AlphaFoldDB" id="A0A388TBT5"/>
<dbReference type="InterPro" id="IPR000305">
    <property type="entry name" value="GIY-YIG_endonuc"/>
</dbReference>
<dbReference type="EMBL" id="BGZN01000036">
    <property type="protein sequence ID" value="GBR74254.1"/>
    <property type="molecule type" value="Genomic_DNA"/>
</dbReference>
<dbReference type="Pfam" id="PF01541">
    <property type="entry name" value="GIY-YIG"/>
    <property type="match status" value="1"/>
</dbReference>
<dbReference type="Gene3D" id="3.40.1440.10">
    <property type="entry name" value="GIY-YIG endonuclease"/>
    <property type="match status" value="1"/>
</dbReference>
<evidence type="ECO:0000313" key="3">
    <source>
        <dbReference type="EMBL" id="GBR74254.1"/>
    </source>
</evidence>
<keyword evidence="4" id="KW-1185">Reference proteome</keyword>
<accession>A0A388TBT5</accession>